<dbReference type="GeneID" id="108833114"/>
<dbReference type="PANTHER" id="PTHR33116:SF86">
    <property type="entry name" value="REVERSE TRANSCRIPTASE DOMAIN-CONTAINING PROTEIN"/>
    <property type="match status" value="1"/>
</dbReference>
<dbReference type="SUPFAM" id="SSF56672">
    <property type="entry name" value="DNA/RNA polymerases"/>
    <property type="match status" value="1"/>
</dbReference>
<dbReference type="RefSeq" id="XP_056860037.1">
    <property type="nucleotide sequence ID" value="XM_057004057.1"/>
</dbReference>
<reference evidence="2" key="1">
    <citation type="journal article" date="2019" name="Database">
        <title>The radish genome database (RadishGD): an integrated information resource for radish genomics.</title>
        <authorList>
            <person name="Yu H.J."/>
            <person name="Baek S."/>
            <person name="Lee Y.J."/>
            <person name="Cho A."/>
            <person name="Mun J.H."/>
        </authorList>
    </citation>
    <scope>NUCLEOTIDE SEQUENCE [LARGE SCALE GENOMIC DNA]</scope>
    <source>
        <strain evidence="2">cv. WK10039</strain>
    </source>
</reference>
<keyword evidence="2" id="KW-1185">Reference proteome</keyword>
<dbReference type="Pfam" id="PF13456">
    <property type="entry name" value="RVT_3"/>
    <property type="match status" value="1"/>
</dbReference>
<dbReference type="AlphaFoldDB" id="A0A9W3D8G6"/>
<dbReference type="InterPro" id="IPR044730">
    <property type="entry name" value="RNase_H-like_dom_plant"/>
</dbReference>
<dbReference type="InterPro" id="IPR043502">
    <property type="entry name" value="DNA/RNA_pol_sf"/>
</dbReference>
<dbReference type="KEGG" id="rsz:108833114"/>
<dbReference type="SUPFAM" id="SSF53098">
    <property type="entry name" value="Ribonuclease H-like"/>
    <property type="match status" value="1"/>
</dbReference>
<dbReference type="GO" id="GO:0004523">
    <property type="term" value="F:RNA-DNA hybrid ribonuclease activity"/>
    <property type="evidence" value="ECO:0007669"/>
    <property type="project" value="InterPro"/>
</dbReference>
<protein>
    <submittedName>
        <fullName evidence="3">Uncharacterized protein LOC108833114</fullName>
    </submittedName>
</protein>
<accession>A0A9W3D8G6</accession>
<dbReference type="InterPro" id="IPR036397">
    <property type="entry name" value="RNaseH_sf"/>
</dbReference>
<dbReference type="InterPro" id="IPR012337">
    <property type="entry name" value="RNaseH-like_sf"/>
</dbReference>
<dbReference type="SUPFAM" id="SSF56219">
    <property type="entry name" value="DNase I-like"/>
    <property type="match status" value="1"/>
</dbReference>
<organism evidence="2 3">
    <name type="scientific">Raphanus sativus</name>
    <name type="common">Radish</name>
    <name type="synonym">Raphanus raphanistrum var. sativus</name>
    <dbReference type="NCBI Taxonomy" id="3726"/>
    <lineage>
        <taxon>Eukaryota</taxon>
        <taxon>Viridiplantae</taxon>
        <taxon>Streptophyta</taxon>
        <taxon>Embryophyta</taxon>
        <taxon>Tracheophyta</taxon>
        <taxon>Spermatophyta</taxon>
        <taxon>Magnoliopsida</taxon>
        <taxon>eudicotyledons</taxon>
        <taxon>Gunneridae</taxon>
        <taxon>Pentapetalae</taxon>
        <taxon>rosids</taxon>
        <taxon>malvids</taxon>
        <taxon>Brassicales</taxon>
        <taxon>Brassicaceae</taxon>
        <taxon>Brassiceae</taxon>
        <taxon>Raphanus</taxon>
    </lineage>
</organism>
<dbReference type="InterPro" id="IPR036691">
    <property type="entry name" value="Endo/exonu/phosph_ase_sf"/>
</dbReference>
<dbReference type="Pfam" id="PF00078">
    <property type="entry name" value="RVT_1"/>
    <property type="match status" value="1"/>
</dbReference>
<dbReference type="InterPro" id="IPR026960">
    <property type="entry name" value="RVT-Znf"/>
</dbReference>
<dbReference type="InterPro" id="IPR002156">
    <property type="entry name" value="RNaseH_domain"/>
</dbReference>
<dbReference type="PROSITE" id="PS50878">
    <property type="entry name" value="RT_POL"/>
    <property type="match status" value="1"/>
</dbReference>
<dbReference type="CDD" id="cd06222">
    <property type="entry name" value="RNase_H_like"/>
    <property type="match status" value="1"/>
</dbReference>
<dbReference type="Proteomes" id="UP000504610">
    <property type="component" value="Chromosome 2"/>
</dbReference>
<reference evidence="3" key="2">
    <citation type="submission" date="2025-08" db="UniProtKB">
        <authorList>
            <consortium name="RefSeq"/>
        </authorList>
    </citation>
    <scope>IDENTIFICATION</scope>
    <source>
        <tissue evidence="3">Leaf</tissue>
    </source>
</reference>
<evidence type="ECO:0000313" key="3">
    <source>
        <dbReference type="RefSeq" id="XP_056860037.1"/>
    </source>
</evidence>
<dbReference type="GO" id="GO:0003676">
    <property type="term" value="F:nucleic acid binding"/>
    <property type="evidence" value="ECO:0007669"/>
    <property type="project" value="InterPro"/>
</dbReference>
<gene>
    <name evidence="3" type="primary">LOC108833114</name>
</gene>
<evidence type="ECO:0000313" key="2">
    <source>
        <dbReference type="Proteomes" id="UP000504610"/>
    </source>
</evidence>
<dbReference type="PANTHER" id="PTHR33116">
    <property type="entry name" value="REVERSE TRANSCRIPTASE ZINC-BINDING DOMAIN-CONTAINING PROTEIN-RELATED-RELATED"/>
    <property type="match status" value="1"/>
</dbReference>
<dbReference type="CDD" id="cd01650">
    <property type="entry name" value="RT_nLTR_like"/>
    <property type="match status" value="1"/>
</dbReference>
<name>A0A9W3D8G6_RAPSA</name>
<evidence type="ECO:0000259" key="1">
    <source>
        <dbReference type="PROSITE" id="PS50878"/>
    </source>
</evidence>
<feature type="domain" description="Reverse transcriptase" evidence="1">
    <location>
        <begin position="301"/>
        <end position="571"/>
    </location>
</feature>
<dbReference type="OrthoDB" id="1113524at2759"/>
<proteinExistence type="predicted"/>
<dbReference type="Gene3D" id="3.30.420.10">
    <property type="entry name" value="Ribonuclease H-like superfamily/Ribonuclease H"/>
    <property type="match status" value="1"/>
</dbReference>
<dbReference type="InterPro" id="IPR000477">
    <property type="entry name" value="RT_dom"/>
</dbReference>
<dbReference type="Pfam" id="PF13966">
    <property type="entry name" value="zf-RVT"/>
    <property type="match status" value="1"/>
</dbReference>
<sequence>MALGDFNEILGNHEKSGGRIRPEASFSDFRAMMRNCAFTDLPTVGNRFSWAGRRGDDVVQCCLNRVMANPTWLSEFPASETVFLELGESDHRPLLTYLSAERERPRRQFCYDSRLVDKEGFGSTVHRGWKGTGQSSFVQIPLMQRISRCRQQIVTWKRSNRTNAEERIKILRGKLDTAMSGNNVSRARRTRCTLSSIQDDNGVIHRGHKNIAQVATNYFNNLYASQSDVSTLFPHVFQDFTERVSDTMNEDLIRDITEEEVRTAIFEISPHKAPGPDGFPAVFYHQHWDLVKDDIMREIRKFFNDDGFDEALNRTNICLIPKVYPPTGMSEFRPIALCSVVYKIISKILINRLKSYLSGIITENQTAFIPGRMISDNIIRAHEILHSLKVRKRQATSYMAVKTDITKAYDRLEWCFLEETMKRMGFHSRWIKWIMSCVSSVNYAVLINGVPEGHIIPQRGLRQGDPLSPYLFIICAEVLSHLMNRAMNDRSLLGVKIALRAPAVNHLLFADDSFFFSLANPKAGRKLKHILSLYESVYGQSVNLAKSSITFGSKVSDDVKRRMRSLLGIQNEGGNGKYLGLPEQFGRKKSDIFRYIIDKVKAATQGWNKKFLSHGGKEVLLKAVALAMPIYSMNVFRLPKNTCEEINSILAHFWWSSGDKKGMHWYSWDRLSVPKKEGGLGFRDLEKFNQALLGKHVWRILQQPQSLLSRLLQARYFPDGSILNASLKKKASYAWKSLLFGRDLLKKGLRFIIGNGSSVSMWADPWLPTHPPRAPRAIANAEALESVRNYIQADGTGWNLDKLRGKVVDEDVEIILRLKISSRAELDLLGWHYTDDGIYTVKSGYWLNTHLPNNTPISPTWGDPLLKQKIWKCSSPPKVNHFLWKTLSRSLAVGSNLKRRHITRFDQCIRCCLDMETEKHMLFDCPYAQRIWRASGVANDTILDPTASLEAKIEVCIQANTTASLATIKDLPISILWRIWKSRNLLMYQQKNLQWWVILKQARTDVMEWSTVNCKQQATVSRTSELNTGHVNWRRPEEGWSKCNFDGSFINPELPAKGGWILRDSNGVFITAGHGKGQRVEFALAAELQAYLMALQFCWSLGFTKIIFEGDNKKLVDIITSKTLQFGLYNWNDFLIAQRSGLDGSGKSFDSDVDTNAEEYHVVHDK</sequence>